<evidence type="ECO:0000313" key="5">
    <source>
        <dbReference type="Proteomes" id="UP001596137"/>
    </source>
</evidence>
<gene>
    <name evidence="4" type="ORF">ACFP1K_21590</name>
</gene>
<dbReference type="CDD" id="cd08899">
    <property type="entry name" value="SRPBCC_CalC_Aha1-like_6"/>
    <property type="match status" value="1"/>
</dbReference>
<reference evidence="5" key="1">
    <citation type="journal article" date="2019" name="Int. J. Syst. Evol. Microbiol.">
        <title>The Global Catalogue of Microorganisms (GCM) 10K type strain sequencing project: providing services to taxonomists for standard genome sequencing and annotation.</title>
        <authorList>
            <consortium name="The Broad Institute Genomics Platform"/>
            <consortium name="The Broad Institute Genome Sequencing Center for Infectious Disease"/>
            <person name="Wu L."/>
            <person name="Ma J."/>
        </authorList>
    </citation>
    <scope>NUCLEOTIDE SEQUENCE [LARGE SCALE GENOMIC DNA]</scope>
    <source>
        <strain evidence="5">JCM 30346</strain>
    </source>
</reference>
<sequence>MDRGTYIEYHGRPAVRFERTYGHPVERVWEAVATPEGLAHWFPSAVALEPYVGGKITFSGDPNMEGTTGEVLEFEPPRRLAFSWSGDELRFELEAVDGGCRFTLINVLEARDTAARNAAGWTVCLAELGGHLAGEPVAGPHSESATPWRPVYEEYVASGMPSGAPIPGEEDEHGEQGEHGE</sequence>
<dbReference type="RefSeq" id="WP_380756115.1">
    <property type="nucleotide sequence ID" value="NZ_JBHSRF010000033.1"/>
</dbReference>
<proteinExistence type="inferred from homology"/>
<protein>
    <submittedName>
        <fullName evidence="4">SRPBCC family protein</fullName>
    </submittedName>
</protein>
<dbReference type="Gene3D" id="3.30.530.20">
    <property type="match status" value="1"/>
</dbReference>
<feature type="region of interest" description="Disordered" evidence="2">
    <location>
        <begin position="158"/>
        <end position="181"/>
    </location>
</feature>
<comment type="caution">
    <text evidence="4">The sequence shown here is derived from an EMBL/GenBank/DDBJ whole genome shotgun (WGS) entry which is preliminary data.</text>
</comment>
<evidence type="ECO:0000256" key="2">
    <source>
        <dbReference type="SAM" id="MobiDB-lite"/>
    </source>
</evidence>
<evidence type="ECO:0000259" key="3">
    <source>
        <dbReference type="Pfam" id="PF08327"/>
    </source>
</evidence>
<evidence type="ECO:0000256" key="1">
    <source>
        <dbReference type="ARBA" id="ARBA00006817"/>
    </source>
</evidence>
<dbReference type="Pfam" id="PF08327">
    <property type="entry name" value="AHSA1"/>
    <property type="match status" value="1"/>
</dbReference>
<dbReference type="InterPro" id="IPR023393">
    <property type="entry name" value="START-like_dom_sf"/>
</dbReference>
<organism evidence="4 5">
    <name type="scientific">Sphaerisporangium aureirubrum</name>
    <dbReference type="NCBI Taxonomy" id="1544736"/>
    <lineage>
        <taxon>Bacteria</taxon>
        <taxon>Bacillati</taxon>
        <taxon>Actinomycetota</taxon>
        <taxon>Actinomycetes</taxon>
        <taxon>Streptosporangiales</taxon>
        <taxon>Streptosporangiaceae</taxon>
        <taxon>Sphaerisporangium</taxon>
    </lineage>
</organism>
<dbReference type="Proteomes" id="UP001596137">
    <property type="component" value="Unassembled WGS sequence"/>
</dbReference>
<evidence type="ECO:0000313" key="4">
    <source>
        <dbReference type="EMBL" id="MFC6083774.1"/>
    </source>
</evidence>
<feature type="domain" description="Activator of Hsp90 ATPase homologue 1/2-like C-terminal" evidence="3">
    <location>
        <begin position="23"/>
        <end position="131"/>
    </location>
</feature>
<dbReference type="SUPFAM" id="SSF55961">
    <property type="entry name" value="Bet v1-like"/>
    <property type="match status" value="1"/>
</dbReference>
<keyword evidence="5" id="KW-1185">Reference proteome</keyword>
<name>A0ABW1NM72_9ACTN</name>
<comment type="similarity">
    <text evidence="1">Belongs to the AHA1 family.</text>
</comment>
<accession>A0ABW1NM72</accession>
<dbReference type="InterPro" id="IPR013538">
    <property type="entry name" value="ASHA1/2-like_C"/>
</dbReference>
<dbReference type="EMBL" id="JBHSRF010000033">
    <property type="protein sequence ID" value="MFC6083774.1"/>
    <property type="molecule type" value="Genomic_DNA"/>
</dbReference>